<keyword evidence="1" id="KW-1133">Transmembrane helix</keyword>
<name>A0A380GWM8_9STAP</name>
<keyword evidence="3" id="KW-1185">Reference proteome</keyword>
<dbReference type="AlphaFoldDB" id="A0A380GWM8"/>
<gene>
    <name evidence="2" type="ORF">NCTC11807_00184</name>
</gene>
<proteinExistence type="predicted"/>
<dbReference type="RefSeq" id="WP_232619715.1">
    <property type="nucleotide sequence ID" value="NZ_CP066042.1"/>
</dbReference>
<evidence type="ECO:0000313" key="3">
    <source>
        <dbReference type="Proteomes" id="UP000255425"/>
    </source>
</evidence>
<evidence type="ECO:0000313" key="2">
    <source>
        <dbReference type="EMBL" id="SUM67400.1"/>
    </source>
</evidence>
<dbReference type="EMBL" id="UHDZ01000001">
    <property type="protein sequence ID" value="SUM67400.1"/>
    <property type="molecule type" value="Genomic_DNA"/>
</dbReference>
<dbReference type="GeneID" id="93796164"/>
<keyword evidence="1" id="KW-0812">Transmembrane</keyword>
<protein>
    <submittedName>
        <fullName evidence="2">Membrane protein</fullName>
    </submittedName>
</protein>
<accession>A0A380GWM8</accession>
<keyword evidence="1" id="KW-0472">Membrane</keyword>
<evidence type="ECO:0000256" key="1">
    <source>
        <dbReference type="SAM" id="Phobius"/>
    </source>
</evidence>
<dbReference type="Proteomes" id="UP000255425">
    <property type="component" value="Unassembled WGS sequence"/>
</dbReference>
<feature type="transmembrane region" description="Helical" evidence="1">
    <location>
        <begin position="12"/>
        <end position="30"/>
    </location>
</feature>
<organism evidence="2 3">
    <name type="scientific">Staphylococcus saccharolyticus</name>
    <dbReference type="NCBI Taxonomy" id="33028"/>
    <lineage>
        <taxon>Bacteria</taxon>
        <taxon>Bacillati</taxon>
        <taxon>Bacillota</taxon>
        <taxon>Bacilli</taxon>
        <taxon>Bacillales</taxon>
        <taxon>Staphylococcaceae</taxon>
        <taxon>Staphylococcus</taxon>
    </lineage>
</organism>
<reference evidence="2 3" key="1">
    <citation type="submission" date="2018-06" db="EMBL/GenBank/DDBJ databases">
        <authorList>
            <consortium name="Pathogen Informatics"/>
            <person name="Doyle S."/>
        </authorList>
    </citation>
    <scope>NUCLEOTIDE SEQUENCE [LARGE SCALE GENOMIC DNA]</scope>
    <source>
        <strain evidence="2 3">NCTC11807</strain>
    </source>
</reference>
<sequence length="104" mass="12369">MNVLKFELKKGVLSKPFIIYCILVVTFAFINCQQILDYPLSSNVYQPKNMITYTDDKHVIMRNAIHQLKEEVHHNNFKTYQLGFLKQKRLNQKQLIQIKCLLLK</sequence>